<dbReference type="Pfam" id="PF13469">
    <property type="entry name" value="Sulfotransfer_3"/>
    <property type="match status" value="1"/>
</dbReference>
<dbReference type="InterPro" id="IPR026634">
    <property type="entry name" value="TPST-like"/>
</dbReference>
<evidence type="ECO:0000313" key="3">
    <source>
        <dbReference type="EMBL" id="SMF71171.1"/>
    </source>
</evidence>
<keyword evidence="2" id="KW-0802">TPR repeat</keyword>
<accession>A0A1X7GM86</accession>
<protein>
    <submittedName>
        <fullName evidence="3">Flp pilus assembly protein TadD, contains TPR repeats</fullName>
    </submittedName>
</protein>
<keyword evidence="4" id="KW-1185">Reference proteome</keyword>
<dbReference type="Proteomes" id="UP000192934">
    <property type="component" value="Chromosome I"/>
</dbReference>
<reference evidence="4" key="1">
    <citation type="submission" date="2017-04" db="EMBL/GenBank/DDBJ databases">
        <authorList>
            <person name="Varghese N."/>
            <person name="Submissions S."/>
        </authorList>
    </citation>
    <scope>NUCLEOTIDE SEQUENCE [LARGE SCALE GENOMIC DNA]</scope>
    <source>
        <strain evidence="4">Dd16</strain>
    </source>
</reference>
<evidence type="ECO:0000256" key="2">
    <source>
        <dbReference type="PROSITE-ProRule" id="PRU00339"/>
    </source>
</evidence>
<dbReference type="SUPFAM" id="SSF48452">
    <property type="entry name" value="TPR-like"/>
    <property type="match status" value="2"/>
</dbReference>
<feature type="repeat" description="TPR" evidence="2">
    <location>
        <begin position="131"/>
        <end position="164"/>
    </location>
</feature>
<dbReference type="STRING" id="941907.SAMN06295910_1986"/>
<feature type="repeat" description="TPR" evidence="2">
    <location>
        <begin position="199"/>
        <end position="232"/>
    </location>
</feature>
<keyword evidence="1" id="KW-0808">Transferase</keyword>
<dbReference type="Pfam" id="PF13432">
    <property type="entry name" value="TPR_16"/>
    <property type="match status" value="3"/>
</dbReference>
<dbReference type="PANTHER" id="PTHR12788">
    <property type="entry name" value="PROTEIN-TYROSINE SULFOTRANSFERASE 2"/>
    <property type="match status" value="1"/>
</dbReference>
<feature type="repeat" description="TPR" evidence="2">
    <location>
        <begin position="233"/>
        <end position="266"/>
    </location>
</feature>
<dbReference type="RefSeq" id="WP_172840864.1">
    <property type="nucleotide sequence ID" value="NZ_LT840185.1"/>
</dbReference>
<evidence type="ECO:0000256" key="1">
    <source>
        <dbReference type="ARBA" id="ARBA00022679"/>
    </source>
</evidence>
<dbReference type="InterPro" id="IPR019734">
    <property type="entry name" value="TPR_rpt"/>
</dbReference>
<sequence>MARAADAVRRGDLAGARAAAEAAVAAQPGDPAAREMLGDVLCRTGRAGEGAVHLRAALEAAPGREDLRMKLASALLMVGDLAGAEGVCAASAAPGSADLLRMHGYALHGLGRAQEAAEVYRRLVTLVPQDAEGWNNLGNALRDAGDAAGAVAALQKARGLRPDMPPITFNLGIALAAAGDLEPARETLHAAATAMPGDAGPLLELSRVLNRLDRSREAMNALDRALAIDPRRAELHVQTGVTAALLGDRVRAGEAFRAALALEPGDADAVARYGNFLESENRLSDLAALLDNAAANGIPDAPLMLLRAQLLRREGKLEEALALAEAAPDEEDPVRKAQVIGEIADRMGDSARAFASFGAMNDRLAAEPSDPRAGARIYRDEVAAVAALTTSDWYAGWTPPAPPSVRPAPVFLVGFPRSGTTLLDTVLMGHPHLHVLEEQPVLHPVTAALGGDEKLATLPAGEIAHLRSLYFAEVDRIAPEAAGMLLIDKMPLNIRQAPLLHRLFPEARWLFAERHPCDVVLSCYMTNFRLNYAMANFLDLGDAAALYDAVLGYWEQAKAVFALDQRPVRYEALVADMEAEVRPLFDFLGLGWDDAVLDHQRTAEGRGYIRSASYAQVTEPIYRRAAGRWERYRDQLAPVLPLLEPWARRMGYPL</sequence>
<dbReference type="PROSITE" id="PS50005">
    <property type="entry name" value="TPR"/>
    <property type="match status" value="4"/>
</dbReference>
<proteinExistence type="predicted"/>
<dbReference type="Gene3D" id="3.40.50.300">
    <property type="entry name" value="P-loop containing nucleotide triphosphate hydrolases"/>
    <property type="match status" value="1"/>
</dbReference>
<dbReference type="SUPFAM" id="SSF52540">
    <property type="entry name" value="P-loop containing nucleoside triphosphate hydrolases"/>
    <property type="match status" value="1"/>
</dbReference>
<dbReference type="GO" id="GO:0008476">
    <property type="term" value="F:protein-tyrosine sulfotransferase activity"/>
    <property type="evidence" value="ECO:0007669"/>
    <property type="project" value="InterPro"/>
</dbReference>
<dbReference type="InterPro" id="IPR027417">
    <property type="entry name" value="P-loop_NTPase"/>
</dbReference>
<name>A0A1X7GM86_9SPHN</name>
<feature type="repeat" description="TPR" evidence="2">
    <location>
        <begin position="97"/>
        <end position="130"/>
    </location>
</feature>
<dbReference type="AlphaFoldDB" id="A0A1X7GM86"/>
<dbReference type="InterPro" id="IPR011990">
    <property type="entry name" value="TPR-like_helical_dom_sf"/>
</dbReference>
<evidence type="ECO:0000313" key="4">
    <source>
        <dbReference type="Proteomes" id="UP000192934"/>
    </source>
</evidence>
<dbReference type="Gene3D" id="1.25.40.10">
    <property type="entry name" value="Tetratricopeptide repeat domain"/>
    <property type="match status" value="3"/>
</dbReference>
<dbReference type="PANTHER" id="PTHR12788:SF10">
    <property type="entry name" value="PROTEIN-TYROSINE SULFOTRANSFERASE"/>
    <property type="match status" value="1"/>
</dbReference>
<dbReference type="SMART" id="SM00028">
    <property type="entry name" value="TPR"/>
    <property type="match status" value="6"/>
</dbReference>
<gene>
    <name evidence="3" type="ORF">SAMN06295910_1986</name>
</gene>
<organism evidence="3 4">
    <name type="scientific">Allosphingosinicella indica</name>
    <dbReference type="NCBI Taxonomy" id="941907"/>
    <lineage>
        <taxon>Bacteria</taxon>
        <taxon>Pseudomonadati</taxon>
        <taxon>Pseudomonadota</taxon>
        <taxon>Alphaproteobacteria</taxon>
        <taxon>Sphingomonadales</taxon>
        <taxon>Sphingomonadaceae</taxon>
        <taxon>Allosphingosinicella</taxon>
    </lineage>
</organism>
<dbReference type="EMBL" id="LT840185">
    <property type="protein sequence ID" value="SMF71171.1"/>
    <property type="molecule type" value="Genomic_DNA"/>
</dbReference>